<dbReference type="InterPro" id="IPR010713">
    <property type="entry name" value="XET_C"/>
</dbReference>
<feature type="transmembrane region" description="Helical" evidence="10">
    <location>
        <begin position="6"/>
        <end position="28"/>
    </location>
</feature>
<feature type="active site" description="Nucleophile" evidence="7">
    <location>
        <position position="106"/>
    </location>
</feature>
<evidence type="ECO:0000256" key="6">
    <source>
        <dbReference type="ARBA" id="ARBA00038488"/>
    </source>
</evidence>
<keyword evidence="3" id="KW-1015">Disulfide bond</keyword>
<dbReference type="GO" id="GO:0016762">
    <property type="term" value="F:xyloglucan:xyloglucosyl transferase activity"/>
    <property type="evidence" value="ECO:0007669"/>
    <property type="project" value="UniProtKB-EC"/>
</dbReference>
<evidence type="ECO:0000256" key="3">
    <source>
        <dbReference type="ARBA" id="ARBA00023157"/>
    </source>
</evidence>
<protein>
    <recommendedName>
        <fullName evidence="9">Xyloglucan endotransglucosylase/hydrolase</fullName>
        <ecNumber evidence="9">2.4.1.207</ecNumber>
    </recommendedName>
</protein>
<keyword evidence="10" id="KW-1133">Transmembrane helix</keyword>
<evidence type="ECO:0000256" key="8">
    <source>
        <dbReference type="PIRSR" id="PIRSR005604-2"/>
    </source>
</evidence>
<evidence type="ECO:0000259" key="11">
    <source>
        <dbReference type="PROSITE" id="PS51762"/>
    </source>
</evidence>
<keyword evidence="10" id="KW-0472">Membrane</keyword>
<dbReference type="FunFam" id="2.60.120.200:FF:000025">
    <property type="entry name" value="Xyloglucan endotransglucosylase/hydrolase"/>
    <property type="match status" value="1"/>
</dbReference>
<dbReference type="EMBL" id="JAVYJV010000020">
    <property type="protein sequence ID" value="KAK4344269.1"/>
    <property type="molecule type" value="Genomic_DNA"/>
</dbReference>
<keyword evidence="2 9" id="KW-0378">Hydrolase</keyword>
<name>A0AAE1R3U5_9SOLA</name>
<comment type="similarity">
    <text evidence="6">Belongs to the glycosyl hydrolase 16 family. XTH group 1 subfamily.</text>
</comment>
<dbReference type="SUPFAM" id="SSF49899">
    <property type="entry name" value="Concanavalin A-like lectins/glucanases"/>
    <property type="match status" value="1"/>
</dbReference>
<evidence type="ECO:0000256" key="2">
    <source>
        <dbReference type="ARBA" id="ARBA00022801"/>
    </source>
</evidence>
<dbReference type="PROSITE" id="PS51762">
    <property type="entry name" value="GH16_2"/>
    <property type="match status" value="1"/>
</dbReference>
<dbReference type="InterPro" id="IPR016455">
    <property type="entry name" value="XTH"/>
</dbReference>
<evidence type="ECO:0000313" key="13">
    <source>
        <dbReference type="Proteomes" id="UP001291623"/>
    </source>
</evidence>
<gene>
    <name evidence="12" type="ORF">RND71_037363</name>
</gene>
<keyword evidence="10" id="KW-0812">Transmembrane</keyword>
<dbReference type="GO" id="GO:0042546">
    <property type="term" value="P:cell wall biogenesis"/>
    <property type="evidence" value="ECO:0007669"/>
    <property type="project" value="InterPro"/>
</dbReference>
<dbReference type="GO" id="GO:0048046">
    <property type="term" value="C:apoplast"/>
    <property type="evidence" value="ECO:0007669"/>
    <property type="project" value="UniProtKB-SubCell"/>
</dbReference>
<dbReference type="Pfam" id="PF00722">
    <property type="entry name" value="Glyco_hydro_16"/>
    <property type="match status" value="1"/>
</dbReference>
<dbReference type="InterPro" id="IPR013320">
    <property type="entry name" value="ConA-like_dom_sf"/>
</dbReference>
<dbReference type="GO" id="GO:0071555">
    <property type="term" value="P:cell wall organization"/>
    <property type="evidence" value="ECO:0007669"/>
    <property type="project" value="UniProtKB-KW"/>
</dbReference>
<comment type="PTM">
    <text evidence="9">Contains at least one intrachain disulfide bond essential for its enzymatic activity.</text>
</comment>
<dbReference type="PANTHER" id="PTHR31062">
    <property type="entry name" value="XYLOGLUCAN ENDOTRANSGLUCOSYLASE/HYDROLASE PROTEIN 8-RELATED"/>
    <property type="match status" value="1"/>
</dbReference>
<dbReference type="Pfam" id="PF06955">
    <property type="entry name" value="XET_C"/>
    <property type="match status" value="1"/>
</dbReference>
<dbReference type="AlphaFoldDB" id="A0AAE1R3U5"/>
<dbReference type="PROSITE" id="PS01034">
    <property type="entry name" value="GH16_1"/>
    <property type="match status" value="1"/>
</dbReference>
<dbReference type="InterPro" id="IPR008263">
    <property type="entry name" value="GH16_AS"/>
</dbReference>
<evidence type="ECO:0000256" key="5">
    <source>
        <dbReference type="ARBA" id="ARBA00023295"/>
    </source>
</evidence>
<dbReference type="InterPro" id="IPR000757">
    <property type="entry name" value="Beta-glucanase-like"/>
</dbReference>
<dbReference type="PIRSF" id="PIRSF005604">
    <property type="entry name" value="XET"/>
    <property type="match status" value="1"/>
</dbReference>
<feature type="domain" description="GH16" evidence="11">
    <location>
        <begin position="1"/>
        <end position="220"/>
    </location>
</feature>
<reference evidence="12" key="1">
    <citation type="submission" date="2023-12" db="EMBL/GenBank/DDBJ databases">
        <title>Genome assembly of Anisodus tanguticus.</title>
        <authorList>
            <person name="Wang Y.-J."/>
        </authorList>
    </citation>
    <scope>NUCLEOTIDE SEQUENCE</scope>
    <source>
        <strain evidence="12">KB-2021</strain>
        <tissue evidence="12">Leaf</tissue>
    </source>
</reference>
<keyword evidence="9" id="KW-0134">Cell wall</keyword>
<comment type="subcellular location">
    <subcellularLocation>
        <location evidence="9">Secreted</location>
        <location evidence="9">Cell wall</location>
    </subcellularLocation>
    <subcellularLocation>
        <location evidence="9">Secreted</location>
        <location evidence="9">Extracellular space</location>
        <location evidence="9">Apoplast</location>
    </subcellularLocation>
</comment>
<evidence type="ECO:0000256" key="9">
    <source>
        <dbReference type="RuleBase" id="RU361120"/>
    </source>
</evidence>
<keyword evidence="9" id="KW-0961">Cell wall biogenesis/degradation</keyword>
<keyword evidence="5 9" id="KW-0326">Glycosidase</keyword>
<dbReference type="InterPro" id="IPR044791">
    <property type="entry name" value="Beta-glucanase/XTH"/>
</dbReference>
<accession>A0AAE1R3U5</accession>
<dbReference type="GO" id="GO:0010411">
    <property type="term" value="P:xyloglucan metabolic process"/>
    <property type="evidence" value="ECO:0007669"/>
    <property type="project" value="InterPro"/>
</dbReference>
<keyword evidence="1 9" id="KW-0808">Transferase</keyword>
<feature type="active site" description="Proton donor" evidence="7">
    <location>
        <position position="110"/>
    </location>
</feature>
<evidence type="ECO:0000256" key="7">
    <source>
        <dbReference type="PIRSR" id="PIRSR005604-1"/>
    </source>
</evidence>
<evidence type="ECO:0000256" key="1">
    <source>
        <dbReference type="ARBA" id="ARBA00022679"/>
    </source>
</evidence>
<dbReference type="GO" id="GO:0004553">
    <property type="term" value="F:hydrolase activity, hydrolyzing O-glycosyl compounds"/>
    <property type="evidence" value="ECO:0007669"/>
    <property type="project" value="InterPro"/>
</dbReference>
<comment type="function">
    <text evidence="9">Catalyzes xyloglucan endohydrolysis (XEH) and/or endotransglycosylation (XET). Cleaves and religates xyloglucan polymers, an essential constituent of the primary cell wall, and thereby participates in cell wall construction of growing tissues.</text>
</comment>
<comment type="caution">
    <text evidence="12">The sequence shown here is derived from an EMBL/GenBank/DDBJ whole genome shotgun (WGS) entry which is preliminary data.</text>
</comment>
<evidence type="ECO:0000256" key="10">
    <source>
        <dbReference type="SAM" id="Phobius"/>
    </source>
</evidence>
<keyword evidence="4" id="KW-0325">Glycoprotein</keyword>
<evidence type="ECO:0000256" key="4">
    <source>
        <dbReference type="ARBA" id="ARBA00023180"/>
    </source>
</evidence>
<dbReference type="Proteomes" id="UP001291623">
    <property type="component" value="Unassembled WGS sequence"/>
</dbReference>
<proteinExistence type="inferred from homology"/>
<organism evidence="12 13">
    <name type="scientific">Anisodus tanguticus</name>
    <dbReference type="NCBI Taxonomy" id="243964"/>
    <lineage>
        <taxon>Eukaryota</taxon>
        <taxon>Viridiplantae</taxon>
        <taxon>Streptophyta</taxon>
        <taxon>Embryophyta</taxon>
        <taxon>Tracheophyta</taxon>
        <taxon>Spermatophyta</taxon>
        <taxon>Magnoliopsida</taxon>
        <taxon>eudicotyledons</taxon>
        <taxon>Gunneridae</taxon>
        <taxon>Pentapetalae</taxon>
        <taxon>asterids</taxon>
        <taxon>lamiids</taxon>
        <taxon>Solanales</taxon>
        <taxon>Solanaceae</taxon>
        <taxon>Solanoideae</taxon>
        <taxon>Hyoscyameae</taxon>
        <taxon>Anisodus</taxon>
    </lineage>
</organism>
<sequence length="296" mass="33553">MFKMGISRGVISLVNLLIISAIALFGSVKVNGMMSDSMYISWGSHNSWMQGDDLQLVLDQSSGSGVQSKGTFLFGSIEMQIKLVPGNSAGTVTAYYLSSTDDRHNEIDFEFLGNVSGKPYVIHTNIFTQGAGGREQQFYPWFDPTADFHNYTIHWNPNAVVWYVDDIPIRVYKNYQSQGIPYPNAQAMGAYSSLWNADSWATRGGLDKIDWTNAPFIAKYRNFVPRACPWNGPVSINQCAAQTPENWYMSPEYSQLSYAKQGQMDWVRNNYMIYDYCKDTKRFNGQFPGECFKSQF</sequence>
<keyword evidence="9" id="KW-0052">Apoplast</keyword>
<evidence type="ECO:0000313" key="12">
    <source>
        <dbReference type="EMBL" id="KAK4344269.1"/>
    </source>
</evidence>
<dbReference type="Gene3D" id="2.60.120.200">
    <property type="match status" value="1"/>
</dbReference>
<feature type="glycosylation site" description="N-linked (GlcNAc...) asparagine" evidence="8">
    <location>
        <position position="114"/>
    </location>
</feature>
<keyword evidence="9" id="KW-0964">Secreted</keyword>
<dbReference type="CDD" id="cd02176">
    <property type="entry name" value="GH16_XET"/>
    <property type="match status" value="1"/>
</dbReference>
<dbReference type="EC" id="2.4.1.207" evidence="9"/>
<keyword evidence="13" id="KW-1185">Reference proteome</keyword>